<reference evidence="2 3" key="1">
    <citation type="journal article" date="2015" name="Genome Biol.">
        <title>Comparative genomics of Steinernema reveals deeply conserved gene regulatory networks.</title>
        <authorList>
            <person name="Dillman A.R."/>
            <person name="Macchietto M."/>
            <person name="Porter C.F."/>
            <person name="Rogers A."/>
            <person name="Williams B."/>
            <person name="Antoshechkin I."/>
            <person name="Lee M.M."/>
            <person name="Goodwin Z."/>
            <person name="Lu X."/>
            <person name="Lewis E.E."/>
            <person name="Goodrich-Blair H."/>
            <person name="Stock S.P."/>
            <person name="Adams B.J."/>
            <person name="Sternberg P.W."/>
            <person name="Mortazavi A."/>
        </authorList>
    </citation>
    <scope>NUCLEOTIDE SEQUENCE [LARGE SCALE GENOMIC DNA]</scope>
    <source>
        <strain evidence="2 3">ALL</strain>
    </source>
</reference>
<dbReference type="EMBL" id="AZBU02000001">
    <property type="protein sequence ID" value="TMS35372.1"/>
    <property type="molecule type" value="Genomic_DNA"/>
</dbReference>
<comment type="caution">
    <text evidence="2">The sequence shown here is derived from an EMBL/GenBank/DDBJ whole genome shotgun (WGS) entry which is preliminary data.</text>
</comment>
<dbReference type="PANTHER" id="PTHR37427">
    <property type="entry name" value="PROTEIN CBG20963-RELATED"/>
    <property type="match status" value="1"/>
</dbReference>
<accession>A0A4U8UQJ1</accession>
<reference evidence="2 3" key="2">
    <citation type="journal article" date="2019" name="G3 (Bethesda)">
        <title>Hybrid Assembly of the Genome of the Entomopathogenic Nematode Steinernema carpocapsae Identifies the X-Chromosome.</title>
        <authorList>
            <person name="Serra L."/>
            <person name="Macchietto M."/>
            <person name="Macias-Munoz A."/>
            <person name="McGill C.J."/>
            <person name="Rodriguez I.M."/>
            <person name="Rodriguez B."/>
            <person name="Murad R."/>
            <person name="Mortazavi A."/>
        </authorList>
    </citation>
    <scope>NUCLEOTIDE SEQUENCE [LARGE SCALE GENOMIC DNA]</scope>
    <source>
        <strain evidence="2 3">ALL</strain>
    </source>
</reference>
<keyword evidence="1" id="KW-1133">Transmembrane helix</keyword>
<keyword evidence="1" id="KW-0812">Transmembrane</keyword>
<protein>
    <submittedName>
        <fullName evidence="2">Uncharacterized protein</fullName>
    </submittedName>
</protein>
<gene>
    <name evidence="2" type="ORF">L596_002787</name>
</gene>
<evidence type="ECO:0000256" key="1">
    <source>
        <dbReference type="SAM" id="Phobius"/>
    </source>
</evidence>
<dbReference type="OrthoDB" id="5869907at2759"/>
<evidence type="ECO:0000313" key="3">
    <source>
        <dbReference type="Proteomes" id="UP000298663"/>
    </source>
</evidence>
<proteinExistence type="predicted"/>
<dbReference type="Proteomes" id="UP000298663">
    <property type="component" value="Unassembled WGS sequence"/>
</dbReference>
<feature type="transmembrane region" description="Helical" evidence="1">
    <location>
        <begin position="38"/>
        <end position="60"/>
    </location>
</feature>
<keyword evidence="3" id="KW-1185">Reference proteome</keyword>
<keyword evidence="1" id="KW-0472">Membrane</keyword>
<dbReference type="PANTHER" id="PTHR37427:SF2">
    <property type="entry name" value="SECRETED PROTEIN"/>
    <property type="match status" value="1"/>
</dbReference>
<name>A0A4U8UQJ1_STECR</name>
<evidence type="ECO:0000313" key="2">
    <source>
        <dbReference type="EMBL" id="TMS35372.1"/>
    </source>
</evidence>
<dbReference type="AlphaFoldDB" id="A0A4U8UQJ1"/>
<organism evidence="2 3">
    <name type="scientific">Steinernema carpocapsae</name>
    <name type="common">Entomopathogenic nematode</name>
    <dbReference type="NCBI Taxonomy" id="34508"/>
    <lineage>
        <taxon>Eukaryota</taxon>
        <taxon>Metazoa</taxon>
        <taxon>Ecdysozoa</taxon>
        <taxon>Nematoda</taxon>
        <taxon>Chromadorea</taxon>
        <taxon>Rhabditida</taxon>
        <taxon>Tylenchina</taxon>
        <taxon>Panagrolaimomorpha</taxon>
        <taxon>Strongyloidoidea</taxon>
        <taxon>Steinernematidae</taxon>
        <taxon>Steinernema</taxon>
    </lineage>
</organism>
<sequence>MFLTQISEATVRNFTFRTTSESERLPATFVTAMSALHAYIFFAFVTLATACDVNVTFISMTAKPVFFQMKSFDGSLSQLYHFDKFQQEQKLRLKGKDCGMHTTEVATYEDKDGEKGPLIHNTVSLLEGNGSATYWVTEDKWARMVARMGLLCAIECGGRG</sequence>